<name>A0A6C0C5W9_9ZZZZ</name>
<dbReference type="AlphaFoldDB" id="A0A6C0C5W9"/>
<evidence type="ECO:0000313" key="1">
    <source>
        <dbReference type="EMBL" id="QHS99987.1"/>
    </source>
</evidence>
<reference evidence="1" key="1">
    <citation type="journal article" date="2020" name="Nature">
        <title>Giant virus diversity and host interactions through global metagenomics.</title>
        <authorList>
            <person name="Schulz F."/>
            <person name="Roux S."/>
            <person name="Paez-Espino D."/>
            <person name="Jungbluth S."/>
            <person name="Walsh D.A."/>
            <person name="Denef V.J."/>
            <person name="McMahon K.D."/>
            <person name="Konstantinidis K.T."/>
            <person name="Eloe-Fadrosh E.A."/>
            <person name="Kyrpides N.C."/>
            <person name="Woyke T."/>
        </authorList>
    </citation>
    <scope>NUCLEOTIDE SEQUENCE</scope>
    <source>
        <strain evidence="1">GVMAG-M-3300020192-26</strain>
    </source>
</reference>
<dbReference type="EMBL" id="MN739352">
    <property type="protein sequence ID" value="QHS99987.1"/>
    <property type="molecule type" value="Genomic_DNA"/>
</dbReference>
<accession>A0A6C0C5W9</accession>
<sequence>MELDNIKCEICNKFRETNGFRKIVVADVNQIDCHITAYLQQHKFNSEYLWWIVHHVKHTNRHYDLMVKKANGMKSEISPLDQLTRPVINSFIYNLALVGLRLDIVDELNK</sequence>
<protein>
    <submittedName>
        <fullName evidence="1">Uncharacterized protein</fullName>
    </submittedName>
</protein>
<proteinExistence type="predicted"/>
<organism evidence="1">
    <name type="scientific">viral metagenome</name>
    <dbReference type="NCBI Taxonomy" id="1070528"/>
    <lineage>
        <taxon>unclassified sequences</taxon>
        <taxon>metagenomes</taxon>
        <taxon>organismal metagenomes</taxon>
    </lineage>
</organism>